<evidence type="ECO:0000313" key="1">
    <source>
        <dbReference type="EMBL" id="KAJ1679784.1"/>
    </source>
</evidence>
<proteinExistence type="predicted"/>
<gene>
    <name evidence="1" type="ORF">EV182_001331</name>
</gene>
<organism evidence="1 2">
    <name type="scientific">Spiromyces aspiralis</name>
    <dbReference type="NCBI Taxonomy" id="68401"/>
    <lineage>
        <taxon>Eukaryota</taxon>
        <taxon>Fungi</taxon>
        <taxon>Fungi incertae sedis</taxon>
        <taxon>Zoopagomycota</taxon>
        <taxon>Kickxellomycotina</taxon>
        <taxon>Kickxellomycetes</taxon>
        <taxon>Kickxellales</taxon>
        <taxon>Kickxellaceae</taxon>
        <taxon>Spiromyces</taxon>
    </lineage>
</organism>
<reference evidence="1" key="1">
    <citation type="submission" date="2022-06" db="EMBL/GenBank/DDBJ databases">
        <title>Phylogenomic reconstructions and comparative analyses of Kickxellomycotina fungi.</title>
        <authorList>
            <person name="Reynolds N.K."/>
            <person name="Stajich J.E."/>
            <person name="Barry K."/>
            <person name="Grigoriev I.V."/>
            <person name="Crous P."/>
            <person name="Smith M.E."/>
        </authorList>
    </citation>
    <scope>NUCLEOTIDE SEQUENCE</scope>
    <source>
        <strain evidence="1">RSA 2271</strain>
    </source>
</reference>
<evidence type="ECO:0000313" key="2">
    <source>
        <dbReference type="Proteomes" id="UP001145114"/>
    </source>
</evidence>
<sequence length="89" mass="9345">MKVIATMSLAAALALLSATGIAVSSPIDATPCAETDDQAVHTPSKMVYPNKEACEAENGSGHFPYWEDNDCRILGYCMCLDDGAIGCVC</sequence>
<dbReference type="EMBL" id="JAMZIH010000180">
    <property type="protein sequence ID" value="KAJ1679784.1"/>
    <property type="molecule type" value="Genomic_DNA"/>
</dbReference>
<keyword evidence="2" id="KW-1185">Reference proteome</keyword>
<protein>
    <submittedName>
        <fullName evidence="1">Uncharacterized protein</fullName>
    </submittedName>
</protein>
<comment type="caution">
    <text evidence="1">The sequence shown here is derived from an EMBL/GenBank/DDBJ whole genome shotgun (WGS) entry which is preliminary data.</text>
</comment>
<name>A0ACC1HT98_9FUNG</name>
<accession>A0ACC1HT98</accession>
<dbReference type="Proteomes" id="UP001145114">
    <property type="component" value="Unassembled WGS sequence"/>
</dbReference>